<gene>
    <name evidence="1" type="ORF">EUTSA_v10019404mg</name>
</gene>
<dbReference type="Gramene" id="ESQ28558">
    <property type="protein sequence ID" value="ESQ28558"/>
    <property type="gene ID" value="EUTSA_v10019404mg"/>
</dbReference>
<reference evidence="1 2" key="1">
    <citation type="journal article" date="2013" name="Front. Plant Sci.">
        <title>The Reference Genome of the Halophytic Plant Eutrema salsugineum.</title>
        <authorList>
            <person name="Yang R."/>
            <person name="Jarvis D.E."/>
            <person name="Chen H."/>
            <person name="Beilstein M.A."/>
            <person name="Grimwood J."/>
            <person name="Jenkins J."/>
            <person name="Shu S."/>
            <person name="Prochnik S."/>
            <person name="Xin M."/>
            <person name="Ma C."/>
            <person name="Schmutz J."/>
            <person name="Wing R.A."/>
            <person name="Mitchell-Olds T."/>
            <person name="Schumaker K.S."/>
            <person name="Wang X."/>
        </authorList>
    </citation>
    <scope>NUCLEOTIDE SEQUENCE [LARGE SCALE GENOMIC DNA]</scope>
</reference>
<dbReference type="AlphaFoldDB" id="V4KMN7"/>
<proteinExistence type="predicted"/>
<dbReference type="EMBL" id="KI517953">
    <property type="protein sequence ID" value="ESQ28558.1"/>
    <property type="molecule type" value="Genomic_DNA"/>
</dbReference>
<evidence type="ECO:0000313" key="1">
    <source>
        <dbReference type="EMBL" id="ESQ28558.1"/>
    </source>
</evidence>
<accession>V4KMN7</accession>
<keyword evidence="2" id="KW-1185">Reference proteome</keyword>
<dbReference type="KEGG" id="eus:EUTSA_v10019404mg"/>
<dbReference type="Proteomes" id="UP000030689">
    <property type="component" value="Unassembled WGS sequence"/>
</dbReference>
<organism evidence="1 2">
    <name type="scientific">Eutrema salsugineum</name>
    <name type="common">Saltwater cress</name>
    <name type="synonym">Sisymbrium salsugineum</name>
    <dbReference type="NCBI Taxonomy" id="72664"/>
    <lineage>
        <taxon>Eukaryota</taxon>
        <taxon>Viridiplantae</taxon>
        <taxon>Streptophyta</taxon>
        <taxon>Embryophyta</taxon>
        <taxon>Tracheophyta</taxon>
        <taxon>Spermatophyta</taxon>
        <taxon>Magnoliopsida</taxon>
        <taxon>eudicotyledons</taxon>
        <taxon>Gunneridae</taxon>
        <taxon>Pentapetalae</taxon>
        <taxon>rosids</taxon>
        <taxon>malvids</taxon>
        <taxon>Brassicales</taxon>
        <taxon>Brassicaceae</taxon>
        <taxon>Eutremeae</taxon>
        <taxon>Eutrema</taxon>
    </lineage>
</organism>
<evidence type="ECO:0000313" key="2">
    <source>
        <dbReference type="Proteomes" id="UP000030689"/>
    </source>
</evidence>
<protein>
    <submittedName>
        <fullName evidence="1">Uncharacterized protein</fullName>
    </submittedName>
</protein>
<sequence>MYIKFLSTVSNLLHPSPLGSEAWQSVAADASVCRATTVIGLIFSNLQPNIFAALISRKLWVLPGSINMCNLDLPY</sequence>
<name>V4KMN7_EUTSA</name>